<feature type="non-terminal residue" evidence="6">
    <location>
        <position position="318"/>
    </location>
</feature>
<sequence length="318" mass="34914">MTEADMARWVRDFYAAHPLRGERSLDVAVDTFIANGNFRFDADHDPNTTVDTVHVQIGQTVMWKWQAGTHTTTSGSDPNDPNVGQLWDHPLSDVDTVFTYRFDSPGVFSFFCRPHYFFDMRGAVVVSANDGDHPLSDVDTVFTYRFDSPGVFSFFCRPHYFFDMRGAVVVSANDVTPPMVQVIAPNGGEMLPAHQPTTITWQASDDQGVTGIDLFYNDQEGAPWVTLGRDLPNSGSFTWFVHDTPTAGARVRVVAHDAAGNAAADSSDSWFVIVRVPGGRVPTTLRDFIQPGTQPLDAGSLIPSSVCLSCHGGYQPDT</sequence>
<dbReference type="Gene3D" id="2.60.40.420">
    <property type="entry name" value="Cupredoxins - blue copper proteins"/>
    <property type="match status" value="2"/>
</dbReference>
<dbReference type="GO" id="GO:0005507">
    <property type="term" value="F:copper ion binding"/>
    <property type="evidence" value="ECO:0007669"/>
    <property type="project" value="InterPro"/>
</dbReference>
<evidence type="ECO:0000259" key="5">
    <source>
        <dbReference type="Pfam" id="PF00127"/>
    </source>
</evidence>
<proteinExistence type="predicted"/>
<dbReference type="SUPFAM" id="SSF49503">
    <property type="entry name" value="Cupredoxins"/>
    <property type="match status" value="2"/>
</dbReference>
<dbReference type="InterPro" id="IPR008972">
    <property type="entry name" value="Cupredoxin"/>
</dbReference>
<evidence type="ECO:0000256" key="4">
    <source>
        <dbReference type="ARBA" id="ARBA00023008"/>
    </source>
</evidence>
<dbReference type="Pfam" id="PF17957">
    <property type="entry name" value="Big_7"/>
    <property type="match status" value="1"/>
</dbReference>
<comment type="caution">
    <text evidence="6">The sequence shown here is derived from an EMBL/GenBank/DDBJ whole genome shotgun (WGS) entry which is preliminary data.</text>
</comment>
<dbReference type="InterPro" id="IPR013783">
    <property type="entry name" value="Ig-like_fold"/>
</dbReference>
<keyword evidence="3" id="KW-0249">Electron transport</keyword>
<name>A0A538TZ27_UNCEI</name>
<organism evidence="6 7">
    <name type="scientific">Eiseniibacteriota bacterium</name>
    <dbReference type="NCBI Taxonomy" id="2212470"/>
    <lineage>
        <taxon>Bacteria</taxon>
        <taxon>Candidatus Eiseniibacteriota</taxon>
    </lineage>
</organism>
<evidence type="ECO:0000256" key="2">
    <source>
        <dbReference type="ARBA" id="ARBA00022723"/>
    </source>
</evidence>
<gene>
    <name evidence="6" type="ORF">E6K80_13640</name>
</gene>
<evidence type="ECO:0000256" key="1">
    <source>
        <dbReference type="ARBA" id="ARBA00022448"/>
    </source>
</evidence>
<evidence type="ECO:0000313" key="7">
    <source>
        <dbReference type="Proteomes" id="UP000319836"/>
    </source>
</evidence>
<keyword evidence="4" id="KW-0186">Copper</keyword>
<dbReference type="Proteomes" id="UP000319836">
    <property type="component" value="Unassembled WGS sequence"/>
</dbReference>
<keyword evidence="2" id="KW-0479">Metal-binding</keyword>
<dbReference type="Gene3D" id="2.60.40.10">
    <property type="entry name" value="Immunoglobulins"/>
    <property type="match status" value="1"/>
</dbReference>
<dbReference type="InterPro" id="IPR000923">
    <property type="entry name" value="BlueCu_1"/>
</dbReference>
<reference evidence="6 7" key="1">
    <citation type="journal article" date="2019" name="Nat. Microbiol.">
        <title>Mediterranean grassland soil C-N compound turnover is dependent on rainfall and depth, and is mediated by genomically divergent microorganisms.</title>
        <authorList>
            <person name="Diamond S."/>
            <person name="Andeer P.F."/>
            <person name="Li Z."/>
            <person name="Crits-Christoph A."/>
            <person name="Burstein D."/>
            <person name="Anantharaman K."/>
            <person name="Lane K.R."/>
            <person name="Thomas B.C."/>
            <person name="Pan C."/>
            <person name="Northen T.R."/>
            <person name="Banfield J.F."/>
        </authorList>
    </citation>
    <scope>NUCLEOTIDE SEQUENCE [LARGE SCALE GENOMIC DNA]</scope>
    <source>
        <strain evidence="6">WS_10</strain>
    </source>
</reference>
<keyword evidence="1" id="KW-0813">Transport</keyword>
<evidence type="ECO:0000313" key="6">
    <source>
        <dbReference type="EMBL" id="TMQ68853.1"/>
    </source>
</evidence>
<dbReference type="Pfam" id="PF00127">
    <property type="entry name" value="Copper-bind"/>
    <property type="match status" value="1"/>
</dbReference>
<accession>A0A538TZ27</accession>
<dbReference type="InterPro" id="IPR028871">
    <property type="entry name" value="BlueCu_1_BS"/>
</dbReference>
<feature type="domain" description="Blue (type 1) copper" evidence="5">
    <location>
        <begin position="52"/>
        <end position="126"/>
    </location>
</feature>
<dbReference type="AlphaFoldDB" id="A0A538TZ27"/>
<evidence type="ECO:0000256" key="3">
    <source>
        <dbReference type="ARBA" id="ARBA00022982"/>
    </source>
</evidence>
<dbReference type="GO" id="GO:0009055">
    <property type="term" value="F:electron transfer activity"/>
    <property type="evidence" value="ECO:0007669"/>
    <property type="project" value="InterPro"/>
</dbReference>
<protein>
    <recommendedName>
        <fullName evidence="5">Blue (type 1) copper domain-containing protein</fullName>
    </recommendedName>
</protein>
<dbReference type="PROSITE" id="PS00196">
    <property type="entry name" value="COPPER_BLUE"/>
    <property type="match status" value="2"/>
</dbReference>
<dbReference type="EMBL" id="VBPA01000376">
    <property type="protein sequence ID" value="TMQ68853.1"/>
    <property type="molecule type" value="Genomic_DNA"/>
</dbReference>